<protein>
    <submittedName>
        <fullName evidence="2">Uncharacterized protein</fullName>
    </submittedName>
</protein>
<dbReference type="Proteomes" id="UP000008206">
    <property type="component" value="Plasmid Cy782203"/>
</dbReference>
<sequence>MSEKPHNDPIIYRAYGTVRGTYKPSKTDPTTGTLTTDDGVKFPAIVSYEVATLLEHQPQQFFGLALWKCYFKTRPASLELKKVETSNVENPRQHSFRADKFQVDGRLVKVNKESVTVEIKSNTRESESFTLTLKGTFSGDKAWPFWRFKLLRESKSYVIQSATKLPLPRIEKAPPAPPPPKKEKKAAPVSPPPPQQKKKKKEHLNTPVSPPSLFKKKVKISTPPESPPTPPPTEAEPKKRVFNLVDKLNK</sequence>
<keyword evidence="3" id="KW-1185">Reference proteome</keyword>
<dbReference type="HOGENOM" id="CLU_1109983_0_0_3"/>
<evidence type="ECO:0000256" key="1">
    <source>
        <dbReference type="SAM" id="MobiDB-lite"/>
    </source>
</evidence>
<dbReference type="RefSeq" id="WP_013325657.1">
    <property type="nucleotide sequence ID" value="NC_014502.1"/>
</dbReference>
<geneLocation type="plasmid" evidence="2 3">
    <name>Cy782203</name>
</geneLocation>
<dbReference type="EMBL" id="CP002201">
    <property type="protein sequence ID" value="ADN18531.1"/>
    <property type="molecule type" value="Genomic_DNA"/>
</dbReference>
<feature type="region of interest" description="Disordered" evidence="1">
    <location>
        <begin position="168"/>
        <end position="250"/>
    </location>
</feature>
<evidence type="ECO:0000313" key="2">
    <source>
        <dbReference type="EMBL" id="ADN18531.1"/>
    </source>
</evidence>
<name>E0UNK1_GLOV7</name>
<feature type="compositionally biased region" description="Pro residues" evidence="1">
    <location>
        <begin position="224"/>
        <end position="234"/>
    </location>
</feature>
<dbReference type="AlphaFoldDB" id="E0UNK1"/>
<evidence type="ECO:0000313" key="3">
    <source>
        <dbReference type="Proteomes" id="UP000008206"/>
    </source>
</evidence>
<proteinExistence type="predicted"/>
<dbReference type="KEGG" id="cyj:Cyan7822_6887"/>
<keyword evidence="2" id="KW-0614">Plasmid</keyword>
<gene>
    <name evidence="2" type="ordered locus">Cyan7822_6887</name>
</gene>
<accession>E0UNK1</accession>
<organism evidence="2 3">
    <name type="scientific">Gloeothece verrucosa (strain PCC 7822)</name>
    <name type="common">Cyanothece sp. (strain PCC 7822)</name>
    <dbReference type="NCBI Taxonomy" id="497965"/>
    <lineage>
        <taxon>Bacteria</taxon>
        <taxon>Bacillati</taxon>
        <taxon>Cyanobacteriota</taxon>
        <taxon>Cyanophyceae</taxon>
        <taxon>Oscillatoriophycideae</taxon>
        <taxon>Chroococcales</taxon>
        <taxon>Aphanothecaceae</taxon>
        <taxon>Gloeothece</taxon>
        <taxon>Gloeothece verrucosa</taxon>
    </lineage>
</organism>
<reference evidence="3" key="1">
    <citation type="journal article" date="2011" name="MBio">
        <title>Novel metabolic attributes of the genus Cyanothece, comprising a group of unicellular nitrogen-fixing Cyanobacteria.</title>
        <authorList>
            <person name="Bandyopadhyay A."/>
            <person name="Elvitigala T."/>
            <person name="Welsh E."/>
            <person name="Stockel J."/>
            <person name="Liberton M."/>
            <person name="Min H."/>
            <person name="Sherman L.A."/>
            <person name="Pakrasi H.B."/>
        </authorList>
    </citation>
    <scope>NUCLEOTIDE SEQUENCE [LARGE SCALE GENOMIC DNA]</scope>
    <source>
        <strain evidence="3">PCC 7822</strain>
        <plasmid evidence="3">Cy782203</plasmid>
    </source>
</reference>
<dbReference type="OrthoDB" id="589740at2"/>